<accession>A0A0E9VQZ3</accession>
<proteinExistence type="predicted"/>
<dbReference type="EMBL" id="GBXM01028086">
    <property type="protein sequence ID" value="JAH80491.1"/>
    <property type="molecule type" value="Transcribed_RNA"/>
</dbReference>
<name>A0A0E9VQZ3_ANGAN</name>
<organism evidence="1">
    <name type="scientific">Anguilla anguilla</name>
    <name type="common">European freshwater eel</name>
    <name type="synonym">Muraena anguilla</name>
    <dbReference type="NCBI Taxonomy" id="7936"/>
    <lineage>
        <taxon>Eukaryota</taxon>
        <taxon>Metazoa</taxon>
        <taxon>Chordata</taxon>
        <taxon>Craniata</taxon>
        <taxon>Vertebrata</taxon>
        <taxon>Euteleostomi</taxon>
        <taxon>Actinopterygii</taxon>
        <taxon>Neopterygii</taxon>
        <taxon>Teleostei</taxon>
        <taxon>Anguilliformes</taxon>
        <taxon>Anguillidae</taxon>
        <taxon>Anguilla</taxon>
    </lineage>
</organism>
<evidence type="ECO:0000313" key="1">
    <source>
        <dbReference type="EMBL" id="JAH80491.1"/>
    </source>
</evidence>
<protein>
    <submittedName>
        <fullName evidence="1">Uncharacterized protein</fullName>
    </submittedName>
</protein>
<sequence length="30" mass="3615">MLLFLVIPIHTSFKFLFIIHHEVKHGLKQK</sequence>
<dbReference type="AlphaFoldDB" id="A0A0E9VQZ3"/>
<reference evidence="1" key="1">
    <citation type="submission" date="2014-11" db="EMBL/GenBank/DDBJ databases">
        <authorList>
            <person name="Amaro Gonzalez C."/>
        </authorList>
    </citation>
    <scope>NUCLEOTIDE SEQUENCE</scope>
</reference>
<reference evidence="1" key="2">
    <citation type="journal article" date="2015" name="Fish Shellfish Immunol.">
        <title>Early steps in the European eel (Anguilla anguilla)-Vibrio vulnificus interaction in the gills: Role of the RtxA13 toxin.</title>
        <authorList>
            <person name="Callol A."/>
            <person name="Pajuelo D."/>
            <person name="Ebbesson L."/>
            <person name="Teles M."/>
            <person name="MacKenzie S."/>
            <person name="Amaro C."/>
        </authorList>
    </citation>
    <scope>NUCLEOTIDE SEQUENCE</scope>
</reference>